<dbReference type="EMBL" id="OV725077">
    <property type="protein sequence ID" value="CAH1391387.1"/>
    <property type="molecule type" value="Genomic_DNA"/>
</dbReference>
<proteinExistence type="predicted"/>
<evidence type="ECO:0000256" key="1">
    <source>
        <dbReference type="SAM" id="SignalP"/>
    </source>
</evidence>
<evidence type="ECO:0000313" key="2">
    <source>
        <dbReference type="EMBL" id="CAH1391387.1"/>
    </source>
</evidence>
<gene>
    <name evidence="2" type="ORF">NEZAVI_LOCUS2418</name>
</gene>
<sequence>MKLILFFGIVLFLGLAAASVDTSNGCNFRCLDRYDPIWGIETRAGKTEKREFSNSCMMELENSCYGRNFVRL</sequence>
<evidence type="ECO:0000313" key="3">
    <source>
        <dbReference type="Proteomes" id="UP001152798"/>
    </source>
</evidence>
<keyword evidence="3" id="KW-1185">Reference proteome</keyword>
<evidence type="ECO:0008006" key="4">
    <source>
        <dbReference type="Google" id="ProtNLM"/>
    </source>
</evidence>
<keyword evidence="1" id="KW-0732">Signal</keyword>
<protein>
    <recommendedName>
        <fullName evidence="4">Neuropeptide</fullName>
    </recommendedName>
</protein>
<organism evidence="2 3">
    <name type="scientific">Nezara viridula</name>
    <name type="common">Southern green stink bug</name>
    <name type="synonym">Cimex viridulus</name>
    <dbReference type="NCBI Taxonomy" id="85310"/>
    <lineage>
        <taxon>Eukaryota</taxon>
        <taxon>Metazoa</taxon>
        <taxon>Ecdysozoa</taxon>
        <taxon>Arthropoda</taxon>
        <taxon>Hexapoda</taxon>
        <taxon>Insecta</taxon>
        <taxon>Pterygota</taxon>
        <taxon>Neoptera</taxon>
        <taxon>Paraneoptera</taxon>
        <taxon>Hemiptera</taxon>
        <taxon>Heteroptera</taxon>
        <taxon>Panheteroptera</taxon>
        <taxon>Pentatomomorpha</taxon>
        <taxon>Pentatomoidea</taxon>
        <taxon>Pentatomidae</taxon>
        <taxon>Pentatominae</taxon>
        <taxon>Nezara</taxon>
    </lineage>
</organism>
<feature type="signal peptide" evidence="1">
    <location>
        <begin position="1"/>
        <end position="18"/>
    </location>
</feature>
<accession>A0A9P0E2Y5</accession>
<name>A0A9P0E2Y5_NEZVI</name>
<dbReference type="Proteomes" id="UP001152798">
    <property type="component" value="Chromosome 1"/>
</dbReference>
<dbReference type="AlphaFoldDB" id="A0A9P0E2Y5"/>
<reference evidence="2" key="1">
    <citation type="submission" date="2022-01" db="EMBL/GenBank/DDBJ databases">
        <authorList>
            <person name="King R."/>
        </authorList>
    </citation>
    <scope>NUCLEOTIDE SEQUENCE</scope>
</reference>
<feature type="chain" id="PRO_5040387976" description="Neuropeptide" evidence="1">
    <location>
        <begin position="19"/>
        <end position="72"/>
    </location>
</feature>